<evidence type="ECO:0008006" key="3">
    <source>
        <dbReference type="Google" id="ProtNLM"/>
    </source>
</evidence>
<proteinExistence type="predicted"/>
<dbReference type="RefSeq" id="WP_238273218.1">
    <property type="nucleotide sequence ID" value="NZ_BPQG01000108.1"/>
</dbReference>
<accession>A0ABQ4QP01</accession>
<keyword evidence="2" id="KW-1185">Reference proteome</keyword>
<evidence type="ECO:0000313" key="2">
    <source>
        <dbReference type="Proteomes" id="UP001055117"/>
    </source>
</evidence>
<organism evidence="1 2">
    <name type="scientific">Methylobacterium cerastii</name>
    <dbReference type="NCBI Taxonomy" id="932741"/>
    <lineage>
        <taxon>Bacteria</taxon>
        <taxon>Pseudomonadati</taxon>
        <taxon>Pseudomonadota</taxon>
        <taxon>Alphaproteobacteria</taxon>
        <taxon>Hyphomicrobiales</taxon>
        <taxon>Methylobacteriaceae</taxon>
        <taxon>Methylobacterium</taxon>
    </lineage>
</organism>
<name>A0ABQ4QP01_9HYPH</name>
<dbReference type="EMBL" id="BPQG01000108">
    <property type="protein sequence ID" value="GJD47008.1"/>
    <property type="molecule type" value="Genomic_DNA"/>
</dbReference>
<dbReference type="Proteomes" id="UP001055117">
    <property type="component" value="Unassembled WGS sequence"/>
</dbReference>
<evidence type="ECO:0000313" key="1">
    <source>
        <dbReference type="EMBL" id="GJD47008.1"/>
    </source>
</evidence>
<protein>
    <recommendedName>
        <fullName evidence="3">Bacteriophage protein</fullName>
    </recommendedName>
</protein>
<gene>
    <name evidence="1" type="ORF">AFCDBAGC_4893</name>
</gene>
<reference evidence="1 2" key="1">
    <citation type="journal article" date="2021" name="Front. Microbiol.">
        <title>Comprehensive Comparative Genomics and Phenotyping of Methylobacterium Species.</title>
        <authorList>
            <person name="Alessa O."/>
            <person name="Ogura Y."/>
            <person name="Fujitani Y."/>
            <person name="Takami H."/>
            <person name="Hayashi T."/>
            <person name="Sahin N."/>
            <person name="Tani A."/>
        </authorList>
    </citation>
    <scope>NUCLEOTIDE SEQUENCE [LARGE SCALE GENOMIC DNA]</scope>
    <source>
        <strain evidence="1 2">DSM 23679</strain>
    </source>
</reference>
<sequence length="320" mass="34528">MGQQYIRQVIATINDVEIASDGDTGLRIVFGTRQGLSSTPHHANIIITNPAPSTIAAMRKEKGKVTLRAGYRDGGAGLIFQGELLQLRTGRESVADTYAHAVATSGENGRNYAVVNKALASGHTYKDRVDLGMEAFKKLGLKAGFVDQLPTRKFPRNYVAHSMAHDLFRETCQAVGASWWIQGDRVNVLKQDSTLPGNTHVINADTGMVGLPEQTIEGIIVRVLLNYDIYPGSQIKLNNASIQQAALSPSTGAGATNEDYIGSGRLAIGGDGTYKVWRVEHEGDTRGQAYFTTLTCTLKDRPQALGDLMLPSDVDQLGAQ</sequence>
<comment type="caution">
    <text evidence="1">The sequence shown here is derived from an EMBL/GenBank/DDBJ whole genome shotgun (WGS) entry which is preliminary data.</text>
</comment>